<accession>A0A9P8AMV4</accession>
<dbReference type="AlphaFoldDB" id="A0A9P8AMV4"/>
<dbReference type="EMBL" id="MU250574">
    <property type="protein sequence ID" value="KAG7440227.1"/>
    <property type="molecule type" value="Genomic_DNA"/>
</dbReference>
<name>A0A9P8AMV4_9AGAR</name>
<sequence>MSLTMRLLVVVSLAGRNDHEEGIKQMYSYLVQADVKRDEGGLCAFSRHASSSTTFMIPMPPSAPDTIARIDQLDNDNLTGVSRWLVSLSKCSPVCVYSCCTHTWLTLSEECLLGRSYSLLL</sequence>
<dbReference type="Proteomes" id="UP000812287">
    <property type="component" value="Unassembled WGS sequence"/>
</dbReference>
<comment type="caution">
    <text evidence="1">The sequence shown here is derived from an EMBL/GenBank/DDBJ whole genome shotgun (WGS) entry which is preliminary data.</text>
</comment>
<evidence type="ECO:0000313" key="1">
    <source>
        <dbReference type="EMBL" id="KAG7440227.1"/>
    </source>
</evidence>
<evidence type="ECO:0000313" key="2">
    <source>
        <dbReference type="Proteomes" id="UP000812287"/>
    </source>
</evidence>
<protein>
    <submittedName>
        <fullName evidence="1">Uncharacterized protein</fullName>
    </submittedName>
</protein>
<dbReference type="RefSeq" id="XP_043033727.1">
    <property type="nucleotide sequence ID" value="XM_043181693.1"/>
</dbReference>
<keyword evidence="2" id="KW-1185">Reference proteome</keyword>
<proteinExistence type="predicted"/>
<gene>
    <name evidence="1" type="ORF">BT62DRAFT_632383</name>
</gene>
<reference evidence="1" key="1">
    <citation type="submission" date="2020-11" db="EMBL/GenBank/DDBJ databases">
        <title>Adaptations for nitrogen fixation in a non-lichenized fungal sporocarp promotes dispersal by wood-feeding termites.</title>
        <authorList>
            <consortium name="DOE Joint Genome Institute"/>
            <person name="Koch R.A."/>
            <person name="Yoon G."/>
            <person name="Arayal U."/>
            <person name="Lail K."/>
            <person name="Amirebrahimi M."/>
            <person name="Labutti K."/>
            <person name="Lipzen A."/>
            <person name="Riley R."/>
            <person name="Barry K."/>
            <person name="Henrissat B."/>
            <person name="Grigoriev I.V."/>
            <person name="Herr J.R."/>
            <person name="Aime M.C."/>
        </authorList>
    </citation>
    <scope>NUCLEOTIDE SEQUENCE</scope>
    <source>
        <strain evidence="1">MCA 3950</strain>
    </source>
</reference>
<organism evidence="1 2">
    <name type="scientific">Guyanagaster necrorhizus</name>
    <dbReference type="NCBI Taxonomy" id="856835"/>
    <lineage>
        <taxon>Eukaryota</taxon>
        <taxon>Fungi</taxon>
        <taxon>Dikarya</taxon>
        <taxon>Basidiomycota</taxon>
        <taxon>Agaricomycotina</taxon>
        <taxon>Agaricomycetes</taxon>
        <taxon>Agaricomycetidae</taxon>
        <taxon>Agaricales</taxon>
        <taxon>Marasmiineae</taxon>
        <taxon>Physalacriaceae</taxon>
        <taxon>Guyanagaster</taxon>
    </lineage>
</organism>
<dbReference type="GeneID" id="66103989"/>